<keyword evidence="7" id="KW-1185">Reference proteome</keyword>
<feature type="repeat" description="TPR" evidence="3">
    <location>
        <begin position="241"/>
        <end position="274"/>
    </location>
</feature>
<keyword evidence="4" id="KW-0732">Signal</keyword>
<dbReference type="Gene3D" id="1.25.40.10">
    <property type="entry name" value="Tetratricopeptide repeat domain"/>
    <property type="match status" value="2"/>
</dbReference>
<dbReference type="AlphaFoldDB" id="A0A7W9B4S2"/>
<evidence type="ECO:0000256" key="2">
    <source>
        <dbReference type="ARBA" id="ARBA00022803"/>
    </source>
</evidence>
<dbReference type="Pfam" id="PF12770">
    <property type="entry name" value="CHAT"/>
    <property type="match status" value="1"/>
</dbReference>
<dbReference type="EMBL" id="JACIJH010000003">
    <property type="protein sequence ID" value="MBB5706284.1"/>
    <property type="molecule type" value="Genomic_DNA"/>
</dbReference>
<evidence type="ECO:0000313" key="7">
    <source>
        <dbReference type="Proteomes" id="UP000537161"/>
    </source>
</evidence>
<keyword evidence="2 3" id="KW-0802">TPR repeat</keyword>
<evidence type="ECO:0000313" key="6">
    <source>
        <dbReference type="EMBL" id="MBB5706284.1"/>
    </source>
</evidence>
<dbReference type="PANTHER" id="PTHR45641">
    <property type="entry name" value="TETRATRICOPEPTIDE REPEAT PROTEIN (AFU_ORTHOLOGUE AFUA_6G03870)"/>
    <property type="match status" value="1"/>
</dbReference>
<accession>A0A7W9B4S2</accession>
<gene>
    <name evidence="6" type="ORF">FHR21_001628</name>
</gene>
<dbReference type="PROSITE" id="PS50005">
    <property type="entry name" value="TPR"/>
    <property type="match status" value="1"/>
</dbReference>
<dbReference type="Pfam" id="PF13374">
    <property type="entry name" value="TPR_10"/>
    <property type="match status" value="1"/>
</dbReference>
<dbReference type="PANTHER" id="PTHR45641:SF19">
    <property type="entry name" value="NEPHROCYSTIN-3"/>
    <property type="match status" value="1"/>
</dbReference>
<evidence type="ECO:0000259" key="5">
    <source>
        <dbReference type="Pfam" id="PF12770"/>
    </source>
</evidence>
<proteinExistence type="predicted"/>
<dbReference type="Pfam" id="PF13424">
    <property type="entry name" value="TPR_12"/>
    <property type="match status" value="1"/>
</dbReference>
<dbReference type="InterPro" id="IPR011990">
    <property type="entry name" value="TPR-like_helical_dom_sf"/>
</dbReference>
<feature type="signal peptide" evidence="4">
    <location>
        <begin position="1"/>
        <end position="23"/>
    </location>
</feature>
<name>A0A7W9B4S2_9SPHN</name>
<evidence type="ECO:0000256" key="1">
    <source>
        <dbReference type="ARBA" id="ARBA00022737"/>
    </source>
</evidence>
<keyword evidence="1" id="KW-0677">Repeat</keyword>
<dbReference type="InterPro" id="IPR024983">
    <property type="entry name" value="CHAT_dom"/>
</dbReference>
<reference evidence="6 7" key="1">
    <citation type="submission" date="2020-08" db="EMBL/GenBank/DDBJ databases">
        <title>Genomic Encyclopedia of Type Strains, Phase IV (KMG-IV): sequencing the most valuable type-strain genomes for metagenomic binning, comparative biology and taxonomic classification.</title>
        <authorList>
            <person name="Goeker M."/>
        </authorList>
    </citation>
    <scope>NUCLEOTIDE SEQUENCE [LARGE SCALE GENOMIC DNA]</scope>
    <source>
        <strain evidence="6 7">DSM 27163</strain>
    </source>
</reference>
<feature type="domain" description="CHAT" evidence="5">
    <location>
        <begin position="645"/>
        <end position="940"/>
    </location>
</feature>
<dbReference type="Proteomes" id="UP000537161">
    <property type="component" value="Unassembled WGS sequence"/>
</dbReference>
<dbReference type="SMART" id="SM00028">
    <property type="entry name" value="TPR"/>
    <property type="match status" value="3"/>
</dbReference>
<protein>
    <submittedName>
        <fullName evidence="6">CHAT domain-containing protein</fullName>
    </submittedName>
</protein>
<comment type="caution">
    <text evidence="6">The sequence shown here is derived from an EMBL/GenBank/DDBJ whole genome shotgun (WGS) entry which is preliminary data.</text>
</comment>
<feature type="chain" id="PRO_5031117198" evidence="4">
    <location>
        <begin position="24"/>
        <end position="943"/>
    </location>
</feature>
<evidence type="ECO:0000256" key="3">
    <source>
        <dbReference type="PROSITE-ProRule" id="PRU00339"/>
    </source>
</evidence>
<sequence>MSGTRIGLLLAVGMGLLAAPVAAQPSAVDRTRLDALIAQIEKAEPEADQAAYRALADETLAEARRLYPAGHPEVAAREIYVALSLASSGEMDPALAIVDRVLPKLEEQVGYRQAWRNALGARAYILNFKADHAAALAINERLVADYAADPQSPKFDHAVILSNLAASYLEHGRLDDALDRNAQAIEMGLAIDPVPPAVAVWSANRIVYLYTSGRTEEAIETAQGSLARVGGALGADHPMMANLYANLGAIFYRLNRPNDAMPMIRRAFELTEQATGGPNQNSAAMRVQYAQAMTRAGQYEGAIAFLDAATPIIDAQLGAESDRALAARDTRLVALLGAGRGAEAEVLARDLLAIRDARLPEGHRDRANARDNLAKAALANGDWAAAEQAAAQSVALRETRMPPSHPDLLLARALLLRAQDRGDSRPAAELVAAARGLFAALTLNANLARGSAQAERQRPAYGWLAEIFARRGAAEEAFETQQWAARTGLDDTLAMAESERAAATDSDLGTKVAERRQLLAARQGLEARIDANLARPDPAFDLAAVTAELDANRQAIAALDAALAPAERARLVFTPSTLSDLTTAASAADEAALVITDLGGPWLVTVASGGRTKQYLLAADAPVNALVGRLRAAIDDGAIDRFDRRTAADLYTLLVPAETAAILRPARRLSVVANGTLGALPFGLLVPDVRRDDYLIDRVAIRRLVRAPRPGDMAMGKGAVSRALVGLGGVEGGKVGALMAMRSVGTARAIDALPALPGAERELAALAAAIGADGSQLLIGADATEGRLRATPIPSGAVLAFATHGLLSGELDGLDEPALLLTPADGDDGLLKPSEIGALDLPAGLVILSACNSAGGADADRPQLSGLAQGFFLAGAERVMASHWPVRDDIARRLSVGTVKGLGRGDDPAAALRSAILSVRRGTDGEAKADHPALWAPFELFSR</sequence>
<evidence type="ECO:0000256" key="4">
    <source>
        <dbReference type="SAM" id="SignalP"/>
    </source>
</evidence>
<dbReference type="SUPFAM" id="SSF48452">
    <property type="entry name" value="TPR-like"/>
    <property type="match status" value="2"/>
</dbReference>
<dbReference type="InterPro" id="IPR019734">
    <property type="entry name" value="TPR_rpt"/>
</dbReference>
<organism evidence="6 7">
    <name type="scientific">Sphingopyxis panaciterrulae</name>
    <dbReference type="NCBI Taxonomy" id="462372"/>
    <lineage>
        <taxon>Bacteria</taxon>
        <taxon>Pseudomonadati</taxon>
        <taxon>Pseudomonadota</taxon>
        <taxon>Alphaproteobacteria</taxon>
        <taxon>Sphingomonadales</taxon>
        <taxon>Sphingomonadaceae</taxon>
        <taxon>Sphingopyxis</taxon>
    </lineage>
</organism>
<dbReference type="RefSeq" id="WP_184097073.1">
    <property type="nucleotide sequence ID" value="NZ_JACIJH010000003.1"/>
</dbReference>